<evidence type="ECO:0000313" key="3">
    <source>
        <dbReference type="Proteomes" id="UP001551695"/>
    </source>
</evidence>
<comment type="caution">
    <text evidence="2">The sequence shown here is derived from an EMBL/GenBank/DDBJ whole genome shotgun (WGS) entry which is preliminary data.</text>
</comment>
<feature type="compositionally biased region" description="Pro residues" evidence="1">
    <location>
        <begin position="137"/>
        <end position="146"/>
    </location>
</feature>
<dbReference type="RefSeq" id="WP_357780532.1">
    <property type="nucleotide sequence ID" value="NZ_JBFAKC010000002.1"/>
</dbReference>
<name>A0ABV3FNL6_9NOCA</name>
<dbReference type="EMBL" id="JBFAKC010000002">
    <property type="protein sequence ID" value="MEV0707006.1"/>
    <property type="molecule type" value="Genomic_DNA"/>
</dbReference>
<dbReference type="InterPro" id="IPR004401">
    <property type="entry name" value="YbaB/EbfC"/>
</dbReference>
<dbReference type="SUPFAM" id="SSF82607">
    <property type="entry name" value="YbaB-like"/>
    <property type="match status" value="1"/>
</dbReference>
<dbReference type="InterPro" id="IPR036894">
    <property type="entry name" value="YbaB-like_sf"/>
</dbReference>
<keyword evidence="3" id="KW-1185">Reference proteome</keyword>
<dbReference type="Pfam" id="PF02575">
    <property type="entry name" value="YbaB_DNA_bd"/>
    <property type="match status" value="1"/>
</dbReference>
<feature type="region of interest" description="Disordered" evidence="1">
    <location>
        <begin position="134"/>
        <end position="175"/>
    </location>
</feature>
<evidence type="ECO:0000256" key="1">
    <source>
        <dbReference type="SAM" id="MobiDB-lite"/>
    </source>
</evidence>
<organism evidence="2 3">
    <name type="scientific">Nocardia aurea</name>
    <dbReference type="NCBI Taxonomy" id="2144174"/>
    <lineage>
        <taxon>Bacteria</taxon>
        <taxon>Bacillati</taxon>
        <taxon>Actinomycetota</taxon>
        <taxon>Actinomycetes</taxon>
        <taxon>Mycobacteriales</taxon>
        <taxon>Nocardiaceae</taxon>
        <taxon>Nocardia</taxon>
    </lineage>
</organism>
<protein>
    <submittedName>
        <fullName evidence="2">YbaB/EbfC family nucleoid-associated protein</fullName>
    </submittedName>
</protein>
<sequence length="175" mass="18767">MGSRFESDELRARTDGLQRQVDGMLSTYEQQLRDIAAAKSTLATASSQGWSDDSLVRVTVNGAGIPVDVWVDAAALKRSTPERLAVSFLQAAQSAARSAKADIDTLLAPVREAAAEFGPPEQVYERLPFVGALDDILPPPPEPAAPAPQWQDPGPLDDEDEGPHWKGLGANHNGW</sequence>
<dbReference type="Proteomes" id="UP001551695">
    <property type="component" value="Unassembled WGS sequence"/>
</dbReference>
<evidence type="ECO:0000313" key="2">
    <source>
        <dbReference type="EMBL" id="MEV0707006.1"/>
    </source>
</evidence>
<accession>A0ABV3FNL6</accession>
<proteinExistence type="predicted"/>
<reference evidence="2 3" key="1">
    <citation type="submission" date="2024-06" db="EMBL/GenBank/DDBJ databases">
        <title>The Natural Products Discovery Center: Release of the First 8490 Sequenced Strains for Exploring Actinobacteria Biosynthetic Diversity.</title>
        <authorList>
            <person name="Kalkreuter E."/>
            <person name="Kautsar S.A."/>
            <person name="Yang D."/>
            <person name="Bader C.D."/>
            <person name="Teijaro C.N."/>
            <person name="Fluegel L."/>
            <person name="Davis C.M."/>
            <person name="Simpson J.R."/>
            <person name="Lauterbach L."/>
            <person name="Steele A.D."/>
            <person name="Gui C."/>
            <person name="Meng S."/>
            <person name="Li G."/>
            <person name="Viehrig K."/>
            <person name="Ye F."/>
            <person name="Su P."/>
            <person name="Kiefer A.F."/>
            <person name="Nichols A."/>
            <person name="Cepeda A.J."/>
            <person name="Yan W."/>
            <person name="Fan B."/>
            <person name="Jiang Y."/>
            <person name="Adhikari A."/>
            <person name="Zheng C.-J."/>
            <person name="Schuster L."/>
            <person name="Cowan T.M."/>
            <person name="Smanski M.J."/>
            <person name="Chevrette M.G."/>
            <person name="De Carvalho L.P.S."/>
            <person name="Shen B."/>
        </authorList>
    </citation>
    <scope>NUCLEOTIDE SEQUENCE [LARGE SCALE GENOMIC DNA]</scope>
    <source>
        <strain evidence="2 3">NPDC050403</strain>
    </source>
</reference>
<gene>
    <name evidence="2" type="ORF">AB0I48_05520</name>
</gene>
<dbReference type="Gene3D" id="3.30.1310.10">
    <property type="entry name" value="Nucleoid-associated protein YbaB-like domain"/>
    <property type="match status" value="1"/>
</dbReference>